<dbReference type="AlphaFoldDB" id="A0A1H0QCW3"/>
<dbReference type="SMART" id="SM00332">
    <property type="entry name" value="PP2Cc"/>
    <property type="match status" value="1"/>
</dbReference>
<dbReference type="Gene3D" id="3.60.40.10">
    <property type="entry name" value="PPM-type phosphatase domain"/>
    <property type="match status" value="1"/>
</dbReference>
<feature type="region of interest" description="Disordered" evidence="1">
    <location>
        <begin position="1"/>
        <end position="41"/>
    </location>
</feature>
<dbReference type="STRING" id="641025.SAMN05421507_105419"/>
<dbReference type="PROSITE" id="PS51746">
    <property type="entry name" value="PPM_2"/>
    <property type="match status" value="1"/>
</dbReference>
<organism evidence="3 4">
    <name type="scientific">Lentzea jiangxiensis</name>
    <dbReference type="NCBI Taxonomy" id="641025"/>
    <lineage>
        <taxon>Bacteria</taxon>
        <taxon>Bacillati</taxon>
        <taxon>Actinomycetota</taxon>
        <taxon>Actinomycetes</taxon>
        <taxon>Pseudonocardiales</taxon>
        <taxon>Pseudonocardiaceae</taxon>
        <taxon>Lentzea</taxon>
    </lineage>
</organism>
<dbReference type="Proteomes" id="UP000199691">
    <property type="component" value="Unassembled WGS sequence"/>
</dbReference>
<dbReference type="SUPFAM" id="SSF81606">
    <property type="entry name" value="PP2C-like"/>
    <property type="match status" value="1"/>
</dbReference>
<proteinExistence type="predicted"/>
<evidence type="ECO:0000313" key="4">
    <source>
        <dbReference type="Proteomes" id="UP000199691"/>
    </source>
</evidence>
<name>A0A1H0QCW3_9PSEU</name>
<keyword evidence="4" id="KW-1185">Reference proteome</keyword>
<feature type="domain" description="PPM-type phosphatase" evidence="2">
    <location>
        <begin position="29"/>
        <end position="229"/>
    </location>
</feature>
<dbReference type="InterPro" id="IPR036457">
    <property type="entry name" value="PPM-type-like_dom_sf"/>
</dbReference>
<evidence type="ECO:0000313" key="3">
    <source>
        <dbReference type="EMBL" id="SDP15167.1"/>
    </source>
</evidence>
<accession>A0A1H0QCW3</accession>
<sequence>MLIDRTMPLGTMPSGTAPSGTAPSGTALTVTHATDRGPRTHNADAFALGRRTFVVADGVGDSAAAAEAAWAAARAAALPADPVAAILAARDALQVHTGDAVVVVAAARPGGGFDVAWAGDARAYASDGEDLVQLTTDHTVAEYFRERGIEAERRMEHVVTNTVRRATPENIGRAFTRAPRLVLVSDGVYGPLGHNGMEAIMSGNASAERLVRAALYAQGTDNATALVIS</sequence>
<reference evidence="4" key="1">
    <citation type="submission" date="2016-10" db="EMBL/GenBank/DDBJ databases">
        <authorList>
            <person name="Varghese N."/>
            <person name="Submissions S."/>
        </authorList>
    </citation>
    <scope>NUCLEOTIDE SEQUENCE [LARGE SCALE GENOMIC DNA]</scope>
    <source>
        <strain evidence="4">CGMCC 4.6609</strain>
    </source>
</reference>
<protein>
    <submittedName>
        <fullName evidence="3">Protein phosphatase</fullName>
    </submittedName>
</protein>
<dbReference type="EMBL" id="FNIX01000005">
    <property type="protein sequence ID" value="SDP15167.1"/>
    <property type="molecule type" value="Genomic_DNA"/>
</dbReference>
<evidence type="ECO:0000259" key="2">
    <source>
        <dbReference type="PROSITE" id="PS51746"/>
    </source>
</evidence>
<dbReference type="RefSeq" id="WP_245733615.1">
    <property type="nucleotide sequence ID" value="NZ_FNIX01000005.1"/>
</dbReference>
<feature type="compositionally biased region" description="Polar residues" evidence="1">
    <location>
        <begin position="13"/>
        <end position="32"/>
    </location>
</feature>
<gene>
    <name evidence="3" type="ORF">SAMN05421507_105419</name>
</gene>
<dbReference type="InterPro" id="IPR001932">
    <property type="entry name" value="PPM-type_phosphatase-like_dom"/>
</dbReference>
<evidence type="ECO:0000256" key="1">
    <source>
        <dbReference type="SAM" id="MobiDB-lite"/>
    </source>
</evidence>